<gene>
    <name evidence="5" type="ORF">ILUMI_26276</name>
</gene>
<evidence type="ECO:0000313" key="5">
    <source>
        <dbReference type="EMBL" id="KAF2879907.1"/>
    </source>
</evidence>
<name>A0A8K0C8U3_IGNLU</name>
<dbReference type="AlphaFoldDB" id="A0A8K0C8U3"/>
<dbReference type="InterPro" id="IPR051368">
    <property type="entry name" value="SerProtInhib-TIL_Domain"/>
</dbReference>
<keyword evidence="2" id="KW-1015">Disulfide bond</keyword>
<reference evidence="5" key="1">
    <citation type="submission" date="2019-08" db="EMBL/GenBank/DDBJ databases">
        <title>The genome of the North American firefly Photinus pyralis.</title>
        <authorList>
            <consortium name="Photinus pyralis genome working group"/>
            <person name="Fallon T.R."/>
            <person name="Sander Lower S.E."/>
            <person name="Weng J.-K."/>
        </authorList>
    </citation>
    <scope>NUCLEOTIDE SEQUENCE</scope>
    <source>
        <strain evidence="5">TRF0915ILg1</strain>
        <tissue evidence="5">Whole body</tissue>
    </source>
</reference>
<proteinExistence type="predicted"/>
<feature type="domain" description="TIL" evidence="4">
    <location>
        <begin position="38"/>
        <end position="93"/>
    </location>
</feature>
<keyword evidence="1" id="KW-0646">Protease inhibitor</keyword>
<protein>
    <recommendedName>
        <fullName evidence="4">TIL domain-containing protein</fullName>
    </recommendedName>
</protein>
<keyword evidence="3" id="KW-0175">Coiled coil</keyword>
<dbReference type="GO" id="GO:0030414">
    <property type="term" value="F:peptidase inhibitor activity"/>
    <property type="evidence" value="ECO:0007669"/>
    <property type="project" value="UniProtKB-KW"/>
</dbReference>
<dbReference type="SUPFAM" id="SSF57567">
    <property type="entry name" value="Serine protease inhibitors"/>
    <property type="match status" value="4"/>
</dbReference>
<dbReference type="OrthoDB" id="6781148at2759"/>
<dbReference type="InterPro" id="IPR002919">
    <property type="entry name" value="TIL_dom"/>
</dbReference>
<evidence type="ECO:0000256" key="1">
    <source>
        <dbReference type="ARBA" id="ARBA00022690"/>
    </source>
</evidence>
<dbReference type="PANTHER" id="PTHR23259">
    <property type="entry name" value="RIDDLE"/>
    <property type="match status" value="1"/>
</dbReference>
<organism evidence="5 6">
    <name type="scientific">Ignelater luminosus</name>
    <name type="common">Cucubano</name>
    <name type="synonym">Pyrophorus luminosus</name>
    <dbReference type="NCBI Taxonomy" id="2038154"/>
    <lineage>
        <taxon>Eukaryota</taxon>
        <taxon>Metazoa</taxon>
        <taxon>Ecdysozoa</taxon>
        <taxon>Arthropoda</taxon>
        <taxon>Hexapoda</taxon>
        <taxon>Insecta</taxon>
        <taxon>Pterygota</taxon>
        <taxon>Neoptera</taxon>
        <taxon>Endopterygota</taxon>
        <taxon>Coleoptera</taxon>
        <taxon>Polyphaga</taxon>
        <taxon>Elateriformia</taxon>
        <taxon>Elateroidea</taxon>
        <taxon>Elateridae</taxon>
        <taxon>Agrypninae</taxon>
        <taxon>Pyrophorini</taxon>
        <taxon>Ignelater</taxon>
    </lineage>
</organism>
<feature type="domain" description="TIL" evidence="4">
    <location>
        <begin position="342"/>
        <end position="400"/>
    </location>
</feature>
<evidence type="ECO:0000313" key="6">
    <source>
        <dbReference type="Proteomes" id="UP000801492"/>
    </source>
</evidence>
<dbReference type="CDD" id="cd19941">
    <property type="entry name" value="TIL"/>
    <property type="match status" value="4"/>
</dbReference>
<evidence type="ECO:0000256" key="3">
    <source>
        <dbReference type="SAM" id="Coils"/>
    </source>
</evidence>
<sequence length="408" mass="45771">MPVRKAEIPNNLQLQTIRELGNISKRHNHPYVTEQLVCSKLEVKDPCATPCPPTCETPNPPACPTFTCSEGCLCKPGLIRYEATKECIPPNKCPKVPTCNPARNEEYSRCASLCPRTCQTPCREPVSCPAVCVRGCVCKKGLIRDEITKKCIKPEHCPKCETCKKEHEEWTPCGAACVLTCQNVLNPPYCPAAQACTKGCVCENGFIRDEDSGECITLEDCIENEILKYKGKRREAKIADNDVDYKIIHREIIINIKEAKEAWIANLCKKIEELERKRDTFNMHKKIKEVPRTTKRKQLGVLKDRNGSVTLYSSGHPSSSVPVCCSIAITSASWIPGLGVTCGSNEIYQRCPSPCPTTCLTIFQPQPCWEPNPYFPFRCDCLDGYARDPLTNSCIPVADCYQQYIFYR</sequence>
<accession>A0A8K0C8U3</accession>
<dbReference type="Proteomes" id="UP000801492">
    <property type="component" value="Unassembled WGS sequence"/>
</dbReference>
<dbReference type="Gene3D" id="2.10.25.10">
    <property type="entry name" value="Laminin"/>
    <property type="match status" value="4"/>
</dbReference>
<dbReference type="InterPro" id="IPR036084">
    <property type="entry name" value="Ser_inhib-like_sf"/>
</dbReference>
<evidence type="ECO:0000256" key="2">
    <source>
        <dbReference type="ARBA" id="ARBA00023157"/>
    </source>
</evidence>
<feature type="coiled-coil region" evidence="3">
    <location>
        <begin position="257"/>
        <end position="284"/>
    </location>
</feature>
<feature type="domain" description="TIL" evidence="4">
    <location>
        <begin position="103"/>
        <end position="157"/>
    </location>
</feature>
<keyword evidence="6" id="KW-1185">Reference proteome</keyword>
<evidence type="ECO:0000259" key="4">
    <source>
        <dbReference type="Pfam" id="PF01826"/>
    </source>
</evidence>
<comment type="caution">
    <text evidence="5">The sequence shown here is derived from an EMBL/GenBank/DDBJ whole genome shotgun (WGS) entry which is preliminary data.</text>
</comment>
<dbReference type="PANTHER" id="PTHR23259:SF70">
    <property type="entry name" value="ACCESSORY GLAND PROTEIN ACP62F-RELATED"/>
    <property type="match status" value="1"/>
</dbReference>
<dbReference type="EMBL" id="VTPC01091056">
    <property type="protein sequence ID" value="KAF2879907.1"/>
    <property type="molecule type" value="Genomic_DNA"/>
</dbReference>
<dbReference type="Pfam" id="PF01826">
    <property type="entry name" value="TIL"/>
    <property type="match status" value="4"/>
</dbReference>
<feature type="domain" description="TIL" evidence="4">
    <location>
        <begin position="165"/>
        <end position="221"/>
    </location>
</feature>